<evidence type="ECO:0000313" key="5">
    <source>
        <dbReference type="EMBL" id="RKR76582.1"/>
    </source>
</evidence>
<keyword evidence="1" id="KW-0805">Transcription regulation</keyword>
<accession>A0A495IKR0</accession>
<evidence type="ECO:0000256" key="2">
    <source>
        <dbReference type="ARBA" id="ARBA00023125"/>
    </source>
</evidence>
<dbReference type="PRINTS" id="PR00033">
    <property type="entry name" value="HTHASNC"/>
</dbReference>
<dbReference type="InterPro" id="IPR019888">
    <property type="entry name" value="Tscrpt_reg_AsnC-like"/>
</dbReference>
<reference evidence="5 6" key="1">
    <citation type="submission" date="2018-10" db="EMBL/GenBank/DDBJ databases">
        <title>Sequencing the genomes of 1000 actinobacteria strains.</title>
        <authorList>
            <person name="Klenk H.-P."/>
        </authorList>
    </citation>
    <scope>NUCLEOTIDE SEQUENCE [LARGE SCALE GENOMIC DNA]</scope>
    <source>
        <strain evidence="5 6">DSM 17894</strain>
    </source>
</reference>
<dbReference type="InterPro" id="IPR036388">
    <property type="entry name" value="WH-like_DNA-bd_sf"/>
</dbReference>
<dbReference type="GO" id="GO:0005829">
    <property type="term" value="C:cytosol"/>
    <property type="evidence" value="ECO:0007669"/>
    <property type="project" value="TreeGrafter"/>
</dbReference>
<proteinExistence type="predicted"/>
<protein>
    <submittedName>
        <fullName evidence="5">DNA-binding Lrp family transcriptional regulator</fullName>
    </submittedName>
</protein>
<sequence length="196" mass="21224">MTFGPFRPGGGAPGVTMVERVSDPALDRIDEHIVWELTRDARLSNKELADRVGVAPSTCLVRVRALQEAGVIRSFHAHPDWGALGLSVEAIVAVRLRAQARGEIETFAQRVIELPNVLNVFFLGGADDFFIHVACASTAQLRDFVAQQLSMDTSVAMTQTNIVFDHLSGVEHMGRGTGWAAARGESPARPGLAPRR</sequence>
<dbReference type="InterPro" id="IPR000485">
    <property type="entry name" value="AsnC-type_HTH_dom"/>
</dbReference>
<dbReference type="GO" id="GO:0043200">
    <property type="term" value="P:response to amino acid"/>
    <property type="evidence" value="ECO:0007669"/>
    <property type="project" value="TreeGrafter"/>
</dbReference>
<dbReference type="InterPro" id="IPR011008">
    <property type="entry name" value="Dimeric_a/b-barrel"/>
</dbReference>
<keyword evidence="2 5" id="KW-0238">DNA-binding</keyword>
<dbReference type="InterPro" id="IPR011991">
    <property type="entry name" value="ArsR-like_HTH"/>
</dbReference>
<dbReference type="GO" id="GO:0043565">
    <property type="term" value="F:sequence-specific DNA binding"/>
    <property type="evidence" value="ECO:0007669"/>
    <property type="project" value="InterPro"/>
</dbReference>
<dbReference type="SMART" id="SM00344">
    <property type="entry name" value="HTH_ASNC"/>
    <property type="match status" value="1"/>
</dbReference>
<dbReference type="SUPFAM" id="SSF54909">
    <property type="entry name" value="Dimeric alpha+beta barrel"/>
    <property type="match status" value="1"/>
</dbReference>
<evidence type="ECO:0000259" key="4">
    <source>
        <dbReference type="PROSITE" id="PS50956"/>
    </source>
</evidence>
<dbReference type="SUPFAM" id="SSF46785">
    <property type="entry name" value="Winged helix' DNA-binding domain"/>
    <property type="match status" value="1"/>
</dbReference>
<dbReference type="PROSITE" id="PS50956">
    <property type="entry name" value="HTH_ASNC_2"/>
    <property type="match status" value="1"/>
</dbReference>
<dbReference type="Pfam" id="PF13412">
    <property type="entry name" value="HTH_24"/>
    <property type="match status" value="1"/>
</dbReference>
<evidence type="ECO:0000256" key="3">
    <source>
        <dbReference type="ARBA" id="ARBA00023163"/>
    </source>
</evidence>
<dbReference type="PANTHER" id="PTHR30154">
    <property type="entry name" value="LEUCINE-RESPONSIVE REGULATORY PROTEIN"/>
    <property type="match status" value="1"/>
</dbReference>
<dbReference type="CDD" id="cd00090">
    <property type="entry name" value="HTH_ARSR"/>
    <property type="match status" value="1"/>
</dbReference>
<comment type="caution">
    <text evidence="5">The sequence shown here is derived from an EMBL/GenBank/DDBJ whole genome shotgun (WGS) entry which is preliminary data.</text>
</comment>
<dbReference type="Pfam" id="PF01037">
    <property type="entry name" value="AsnC_trans_reg"/>
    <property type="match status" value="1"/>
</dbReference>
<organism evidence="5 6">
    <name type="scientific">Frondihabitans australicus</name>
    <dbReference type="NCBI Taxonomy" id="386892"/>
    <lineage>
        <taxon>Bacteria</taxon>
        <taxon>Bacillati</taxon>
        <taxon>Actinomycetota</taxon>
        <taxon>Actinomycetes</taxon>
        <taxon>Micrococcales</taxon>
        <taxon>Microbacteriaceae</taxon>
        <taxon>Frondihabitans</taxon>
    </lineage>
</organism>
<feature type="domain" description="HTH asnC-type" evidence="4">
    <location>
        <begin position="26"/>
        <end position="87"/>
    </location>
</feature>
<evidence type="ECO:0000256" key="1">
    <source>
        <dbReference type="ARBA" id="ARBA00023015"/>
    </source>
</evidence>
<dbReference type="AlphaFoldDB" id="A0A495IKR0"/>
<keyword evidence="6" id="KW-1185">Reference proteome</keyword>
<evidence type="ECO:0000313" key="6">
    <source>
        <dbReference type="Proteomes" id="UP000280008"/>
    </source>
</evidence>
<name>A0A495IKR0_9MICO</name>
<gene>
    <name evidence="5" type="ORF">C8E83_3759</name>
</gene>
<dbReference type="EMBL" id="RBKS01000001">
    <property type="protein sequence ID" value="RKR76582.1"/>
    <property type="molecule type" value="Genomic_DNA"/>
</dbReference>
<dbReference type="Gene3D" id="1.10.10.10">
    <property type="entry name" value="Winged helix-like DNA-binding domain superfamily/Winged helix DNA-binding domain"/>
    <property type="match status" value="1"/>
</dbReference>
<dbReference type="Proteomes" id="UP000280008">
    <property type="component" value="Unassembled WGS sequence"/>
</dbReference>
<keyword evidence="3" id="KW-0804">Transcription</keyword>
<dbReference type="InterPro" id="IPR019887">
    <property type="entry name" value="Tscrpt_reg_AsnC/Lrp_C"/>
</dbReference>
<dbReference type="RefSeq" id="WP_245981826.1">
    <property type="nucleotide sequence ID" value="NZ_RBKS01000001.1"/>
</dbReference>
<dbReference type="PANTHER" id="PTHR30154:SF54">
    <property type="entry name" value="POSSIBLE TRANSCRIPTIONAL REGULATORY PROTEIN (PROBABLY LRP_ASNC-FAMILY)"/>
    <property type="match status" value="1"/>
</dbReference>
<dbReference type="InterPro" id="IPR036390">
    <property type="entry name" value="WH_DNA-bd_sf"/>
</dbReference>
<dbReference type="Gene3D" id="3.30.70.920">
    <property type="match status" value="1"/>
</dbReference>